<reference evidence="7 8" key="1">
    <citation type="submission" date="2018-11" db="EMBL/GenBank/DDBJ databases">
        <authorList>
            <consortium name="Pathogen Informatics"/>
        </authorList>
    </citation>
    <scope>NUCLEOTIDE SEQUENCE [LARGE SCALE GENOMIC DNA]</scope>
</reference>
<gene>
    <name evidence="7" type="ORF">DILT_LOCUS13208</name>
</gene>
<dbReference type="GO" id="GO:0061025">
    <property type="term" value="P:membrane fusion"/>
    <property type="evidence" value="ECO:0007669"/>
    <property type="project" value="TreeGrafter"/>
</dbReference>
<dbReference type="OrthoDB" id="10059618at2759"/>
<dbReference type="PANTHER" id="PTHR12546:SF33">
    <property type="entry name" value="SPERM VESICLE FUSION PROTEIN FER-1"/>
    <property type="match status" value="1"/>
</dbReference>
<keyword evidence="4" id="KW-1133">Transmembrane helix</keyword>
<dbReference type="Gene3D" id="2.60.40.150">
    <property type="entry name" value="C2 domain"/>
    <property type="match status" value="1"/>
</dbReference>
<comment type="subcellular location">
    <subcellularLocation>
        <location evidence="1">Membrane</location>
        <topology evidence="1">Single-pass membrane protein</topology>
    </subcellularLocation>
</comment>
<dbReference type="PANTHER" id="PTHR12546">
    <property type="entry name" value="FER-1-LIKE"/>
    <property type="match status" value="1"/>
</dbReference>
<evidence type="ECO:0000256" key="2">
    <source>
        <dbReference type="ARBA" id="ARBA00022692"/>
    </source>
</evidence>
<accession>A0A3P7PF06</accession>
<dbReference type="InterPro" id="IPR035892">
    <property type="entry name" value="C2_domain_sf"/>
</dbReference>
<dbReference type="AlphaFoldDB" id="A0A3P7PF06"/>
<keyword evidence="8" id="KW-1185">Reference proteome</keyword>
<dbReference type="GO" id="GO:0016020">
    <property type="term" value="C:membrane"/>
    <property type="evidence" value="ECO:0007669"/>
    <property type="project" value="UniProtKB-SubCell"/>
</dbReference>
<name>A0A3P7PF06_DIBLA</name>
<evidence type="ECO:0000313" key="7">
    <source>
        <dbReference type="EMBL" id="VDN18542.1"/>
    </source>
</evidence>
<evidence type="ECO:0000256" key="5">
    <source>
        <dbReference type="ARBA" id="ARBA00023136"/>
    </source>
</evidence>
<organism evidence="7 8">
    <name type="scientific">Dibothriocephalus latus</name>
    <name type="common">Fish tapeworm</name>
    <name type="synonym">Diphyllobothrium latum</name>
    <dbReference type="NCBI Taxonomy" id="60516"/>
    <lineage>
        <taxon>Eukaryota</taxon>
        <taxon>Metazoa</taxon>
        <taxon>Spiralia</taxon>
        <taxon>Lophotrochozoa</taxon>
        <taxon>Platyhelminthes</taxon>
        <taxon>Cestoda</taxon>
        <taxon>Eucestoda</taxon>
        <taxon>Diphyllobothriidea</taxon>
        <taxon>Diphyllobothriidae</taxon>
        <taxon>Dibothriocephalus</taxon>
    </lineage>
</organism>
<evidence type="ECO:0000256" key="3">
    <source>
        <dbReference type="ARBA" id="ARBA00022737"/>
    </source>
</evidence>
<evidence type="ECO:0000259" key="6">
    <source>
        <dbReference type="PROSITE" id="PS50004"/>
    </source>
</evidence>
<dbReference type="GO" id="GO:0007009">
    <property type="term" value="P:plasma membrane organization"/>
    <property type="evidence" value="ECO:0007669"/>
    <property type="project" value="TreeGrafter"/>
</dbReference>
<dbReference type="InterPro" id="IPR037723">
    <property type="entry name" value="C2D_Ferlin"/>
</dbReference>
<dbReference type="InterPro" id="IPR037721">
    <property type="entry name" value="Ferlin"/>
</dbReference>
<dbReference type="PROSITE" id="PS50004">
    <property type="entry name" value="C2"/>
    <property type="match status" value="1"/>
</dbReference>
<protein>
    <recommendedName>
        <fullName evidence="6">C2 domain-containing protein</fullName>
    </recommendedName>
</protein>
<dbReference type="EMBL" id="UYRU01069290">
    <property type="protein sequence ID" value="VDN18542.1"/>
    <property type="molecule type" value="Genomic_DNA"/>
</dbReference>
<proteinExistence type="predicted"/>
<keyword evidence="5" id="KW-0472">Membrane</keyword>
<dbReference type="Pfam" id="PF00168">
    <property type="entry name" value="C2"/>
    <property type="match status" value="1"/>
</dbReference>
<sequence>MRAYIFQARGLLAGDQTGLSDPYVRVNFVNQSQKSERLEKTLCPQWDQTLIFEDLQLHGSPDSIMDAPPPVTIEIFDWDQIGTDTYLGRCRTEPVVVLEPEHSKDVLLQWYKFDCIGKDGGELLAAFELILMEGQPPRPPPPMRGKLYMVPDGIRPVLQTTAIEVLCWGVRNMKKYQLANVNSPCVEIDIGGNMLHSDTIHNLKRTPNFPKPLMYLEANLPKEALYMPPINIMVRDNRPFGRKPVVGTHVLSDISKFRVEPLYQPYDPLEKIPGNELLFASFLCQ</sequence>
<dbReference type="InterPro" id="IPR000008">
    <property type="entry name" value="C2_dom"/>
</dbReference>
<feature type="domain" description="C2" evidence="6">
    <location>
        <begin position="1"/>
        <end position="111"/>
    </location>
</feature>
<evidence type="ECO:0000256" key="4">
    <source>
        <dbReference type="ARBA" id="ARBA00022989"/>
    </source>
</evidence>
<dbReference type="Proteomes" id="UP000281553">
    <property type="component" value="Unassembled WGS sequence"/>
</dbReference>
<dbReference type="CDD" id="cd04017">
    <property type="entry name" value="C2D_Ferlin"/>
    <property type="match status" value="1"/>
</dbReference>
<evidence type="ECO:0000313" key="8">
    <source>
        <dbReference type="Proteomes" id="UP000281553"/>
    </source>
</evidence>
<keyword evidence="2" id="KW-0812">Transmembrane</keyword>
<evidence type="ECO:0000256" key="1">
    <source>
        <dbReference type="ARBA" id="ARBA00004167"/>
    </source>
</evidence>
<dbReference type="SUPFAM" id="SSF49562">
    <property type="entry name" value="C2 domain (Calcium/lipid-binding domain, CaLB)"/>
    <property type="match status" value="2"/>
</dbReference>
<keyword evidence="3" id="KW-0677">Repeat</keyword>
<dbReference type="SMART" id="SM00239">
    <property type="entry name" value="C2"/>
    <property type="match status" value="1"/>
</dbReference>